<dbReference type="EMBL" id="CP000816">
    <property type="protein sequence ID" value="ABU81354.1"/>
    <property type="molecule type" value="Genomic_DNA"/>
</dbReference>
<dbReference type="AlphaFoldDB" id="A8A8V2"/>
<name>A8A8V2_IGNH4</name>
<reference evidence="1 2" key="1">
    <citation type="journal article" date="2008" name="Genome Biol.">
        <title>A genomic analysis of the archaeal system Ignicoccus hospitalis-Nanoarchaeum equitans.</title>
        <authorList>
            <person name="Podar M."/>
            <person name="Anderson I."/>
            <person name="Makarova K.S."/>
            <person name="Elkins J.G."/>
            <person name="Ivanova N."/>
            <person name="Wall M.A."/>
            <person name="Lykidis A."/>
            <person name="Mavromatis K."/>
            <person name="Sun H."/>
            <person name="Hudson M.E."/>
            <person name="Chen W."/>
            <person name="Deciu C."/>
            <person name="Hutchison D."/>
            <person name="Eads J.R."/>
            <person name="Anderson A."/>
            <person name="Fernandes F."/>
            <person name="Szeto E."/>
            <person name="Lapidus A."/>
            <person name="Kyrpides N.C."/>
            <person name="Saier M.H.Jr."/>
            <person name="Richardson P.M."/>
            <person name="Rachel R."/>
            <person name="Huber H."/>
            <person name="Eisen J.A."/>
            <person name="Koonin E.V."/>
            <person name="Keller M."/>
            <person name="Stetter K.O."/>
        </authorList>
    </citation>
    <scope>NUCLEOTIDE SEQUENCE [LARGE SCALE GENOMIC DNA]</scope>
    <source>
        <strain evidence="2">KIN4/I / DSM 18386 / JCM 14125</strain>
    </source>
</reference>
<accession>A8A8V2</accession>
<sequence length="125" mass="14822">MVELPWRPFASSGKIVRNYEPLKHYLELVKGTEWYDKAFLSEDDFNYLRKVAKDKMRLIDLLKELEEHFLNKINAEMALEAFRNADYPIEDEEEAKREMAKILAGWLVEAAEEWDILRLRGPGFD</sequence>
<dbReference type="STRING" id="453591.Igni_0170"/>
<dbReference type="HOGENOM" id="CLU_159745_0_0_2"/>
<gene>
    <name evidence="1" type="ordered locus">Igni_0170</name>
</gene>
<dbReference type="GeneID" id="5561798"/>
<evidence type="ECO:0000313" key="1">
    <source>
        <dbReference type="EMBL" id="ABU81354.1"/>
    </source>
</evidence>
<dbReference type="RefSeq" id="WP_011998206.1">
    <property type="nucleotide sequence ID" value="NC_009776.1"/>
</dbReference>
<organism evidence="1 2">
    <name type="scientific">Ignicoccus hospitalis (strain KIN4/I / DSM 18386 / JCM 14125)</name>
    <dbReference type="NCBI Taxonomy" id="453591"/>
    <lineage>
        <taxon>Archaea</taxon>
        <taxon>Thermoproteota</taxon>
        <taxon>Thermoprotei</taxon>
        <taxon>Desulfurococcales</taxon>
        <taxon>Desulfurococcaceae</taxon>
        <taxon>Ignicoccus</taxon>
    </lineage>
</organism>
<dbReference type="KEGG" id="iho:Igni_0170"/>
<dbReference type="eggNOG" id="arCOG00491">
    <property type="taxonomic scope" value="Archaea"/>
</dbReference>
<proteinExistence type="predicted"/>
<dbReference type="OrthoDB" id="18641at2157"/>
<evidence type="ECO:0000313" key="2">
    <source>
        <dbReference type="Proteomes" id="UP000000262"/>
    </source>
</evidence>
<protein>
    <submittedName>
        <fullName evidence="1">Uncharacterized protein</fullName>
    </submittedName>
</protein>
<keyword evidence="2" id="KW-1185">Reference proteome</keyword>
<dbReference type="Proteomes" id="UP000000262">
    <property type="component" value="Chromosome"/>
</dbReference>